<dbReference type="InterPro" id="IPR050709">
    <property type="entry name" value="Biotin_Carboxyl_Carrier/Decarb"/>
</dbReference>
<evidence type="ECO:0000259" key="10">
    <source>
        <dbReference type="PROSITE" id="PS50968"/>
    </source>
</evidence>
<dbReference type="GO" id="GO:0006633">
    <property type="term" value="P:fatty acid biosynthetic process"/>
    <property type="evidence" value="ECO:0007669"/>
    <property type="project" value="UniProtKB-UniPathway"/>
</dbReference>
<dbReference type="InterPro" id="IPR000089">
    <property type="entry name" value="Biotin_lipoyl"/>
</dbReference>
<accession>A8PLX7</accession>
<keyword evidence="4 9" id="KW-0444">Lipid biosynthesis</keyword>
<proteinExistence type="predicted"/>
<comment type="function">
    <text evidence="1 9">This protein is a component of the acetyl coenzyme A carboxylase complex; first, biotin carboxylase catalyzes the carboxylation of the carrier protein and then the transcarboxylase transfers the carboxyl group to form malonyl-CoA.</text>
</comment>
<evidence type="ECO:0000256" key="9">
    <source>
        <dbReference type="RuleBase" id="RU364072"/>
    </source>
</evidence>
<comment type="pathway">
    <text evidence="2 9">Lipid metabolism; fatty acid biosynthesis.</text>
</comment>
<reference evidence="11" key="2">
    <citation type="submission" date="2007-10" db="EMBL/GenBank/DDBJ databases">
        <authorList>
            <person name="Myers G.S."/>
        </authorList>
    </citation>
    <scope>NUCLEOTIDE SEQUENCE [LARGE SCALE GENOMIC DNA]</scope>
</reference>
<keyword evidence="5 9" id="KW-0276">Fatty acid metabolism</keyword>
<keyword evidence="8 9" id="KW-0092">Biotin</keyword>
<dbReference type="OrthoDB" id="9811735at2"/>
<dbReference type="SUPFAM" id="SSF51230">
    <property type="entry name" value="Single hybrid motif"/>
    <property type="match status" value="1"/>
</dbReference>
<reference evidence="11" key="1">
    <citation type="submission" date="2006-04" db="EMBL/GenBank/DDBJ databases">
        <authorList>
            <person name="Seshadri R."/>
            <person name="Federici B.A."/>
        </authorList>
    </citation>
    <scope>NUCLEOTIDE SEQUENCE [LARGE SCALE GENOMIC DNA]</scope>
</reference>
<evidence type="ECO:0000313" key="12">
    <source>
        <dbReference type="Proteomes" id="UP000054075"/>
    </source>
</evidence>
<dbReference type="PRINTS" id="PR01071">
    <property type="entry name" value="ACOABIOTINCC"/>
</dbReference>
<name>A8PLX7_9COXI</name>
<gene>
    <name evidence="11" type="primary">accB</name>
    <name evidence="11" type="ORF">RICGR_0570</name>
</gene>
<dbReference type="PROSITE" id="PS00188">
    <property type="entry name" value="BIOTIN"/>
    <property type="match status" value="1"/>
</dbReference>
<dbReference type="PANTHER" id="PTHR45266:SF3">
    <property type="entry name" value="OXALOACETATE DECARBOXYLASE ALPHA CHAIN"/>
    <property type="match status" value="1"/>
</dbReference>
<dbReference type="eggNOG" id="COG0511">
    <property type="taxonomic scope" value="Bacteria"/>
</dbReference>
<protein>
    <recommendedName>
        <fullName evidence="3 9">Biotin carboxyl carrier protein of acetyl-CoA carboxylase</fullName>
    </recommendedName>
</protein>
<comment type="caution">
    <text evidence="11">The sequence shown here is derived from an EMBL/GenBank/DDBJ whole genome shotgun (WGS) entry which is preliminary data.</text>
</comment>
<feature type="domain" description="Lipoyl-binding" evidence="10">
    <location>
        <begin position="70"/>
        <end position="147"/>
    </location>
</feature>
<dbReference type="AlphaFoldDB" id="A8PLX7"/>
<dbReference type="Proteomes" id="UP000054075">
    <property type="component" value="Unassembled WGS sequence"/>
</dbReference>
<keyword evidence="12" id="KW-1185">Reference proteome</keyword>
<evidence type="ECO:0000256" key="3">
    <source>
        <dbReference type="ARBA" id="ARBA00017562"/>
    </source>
</evidence>
<keyword evidence="7 9" id="KW-0275">Fatty acid biosynthesis</keyword>
<dbReference type="InterPro" id="IPR001249">
    <property type="entry name" value="AcCoA_biotinCC"/>
</dbReference>
<dbReference type="GO" id="GO:0003989">
    <property type="term" value="F:acetyl-CoA carboxylase activity"/>
    <property type="evidence" value="ECO:0007669"/>
    <property type="project" value="InterPro"/>
</dbReference>
<dbReference type="PANTHER" id="PTHR45266">
    <property type="entry name" value="OXALOACETATE DECARBOXYLASE ALPHA CHAIN"/>
    <property type="match status" value="1"/>
</dbReference>
<evidence type="ECO:0000256" key="6">
    <source>
        <dbReference type="ARBA" id="ARBA00023098"/>
    </source>
</evidence>
<evidence type="ECO:0000256" key="4">
    <source>
        <dbReference type="ARBA" id="ARBA00022516"/>
    </source>
</evidence>
<dbReference type="Pfam" id="PF00364">
    <property type="entry name" value="Biotin_lipoyl"/>
    <property type="match status" value="1"/>
</dbReference>
<dbReference type="NCBIfam" id="TIGR00531">
    <property type="entry name" value="BCCP"/>
    <property type="match status" value="1"/>
</dbReference>
<dbReference type="InterPro" id="IPR011053">
    <property type="entry name" value="Single_hybrid_motif"/>
</dbReference>
<dbReference type="UniPathway" id="UPA00094"/>
<dbReference type="Gene3D" id="2.40.50.100">
    <property type="match status" value="1"/>
</dbReference>
<dbReference type="CDD" id="cd06850">
    <property type="entry name" value="biotinyl_domain"/>
    <property type="match status" value="1"/>
</dbReference>
<dbReference type="FunFam" id="2.40.50.100:FF:000003">
    <property type="entry name" value="Acetyl-CoA carboxylase biotin carboxyl carrier protein"/>
    <property type="match status" value="1"/>
</dbReference>
<evidence type="ECO:0000313" key="11">
    <source>
        <dbReference type="EMBL" id="EDP45803.1"/>
    </source>
</evidence>
<organism evidence="11 12">
    <name type="scientific">Rickettsiella grylli</name>
    <dbReference type="NCBI Taxonomy" id="59196"/>
    <lineage>
        <taxon>Bacteria</taxon>
        <taxon>Pseudomonadati</taxon>
        <taxon>Pseudomonadota</taxon>
        <taxon>Gammaproteobacteria</taxon>
        <taxon>Legionellales</taxon>
        <taxon>Coxiellaceae</taxon>
        <taxon>Rickettsiella</taxon>
    </lineage>
</organism>
<dbReference type="EMBL" id="AAQJ02000001">
    <property type="protein sequence ID" value="EDP45803.1"/>
    <property type="molecule type" value="Genomic_DNA"/>
</dbReference>
<evidence type="ECO:0000256" key="8">
    <source>
        <dbReference type="ARBA" id="ARBA00023267"/>
    </source>
</evidence>
<dbReference type="STRING" id="59196.RICGR_0570"/>
<dbReference type="GO" id="GO:0009317">
    <property type="term" value="C:acetyl-CoA carboxylase complex"/>
    <property type="evidence" value="ECO:0007669"/>
    <property type="project" value="InterPro"/>
</dbReference>
<sequence>MDPEKINQLVKLLDEHGLNEIEFSEGSQTIRIKRDTPLSAQSVPMQSQPSRLNLSMTPTALPASEKAETEDNILVAPVLGTVYLAPSPGAEPFVHLGQSVKKGDTVCIIEAMKMMNHIEAHKDGIIKKRFVENGMPVQYNDSLFIIE</sequence>
<evidence type="ECO:0000256" key="1">
    <source>
        <dbReference type="ARBA" id="ARBA00003761"/>
    </source>
</evidence>
<dbReference type="PROSITE" id="PS50968">
    <property type="entry name" value="BIOTINYL_LIPOYL"/>
    <property type="match status" value="1"/>
</dbReference>
<dbReference type="InterPro" id="IPR001882">
    <property type="entry name" value="Biotin_BS"/>
</dbReference>
<evidence type="ECO:0000256" key="7">
    <source>
        <dbReference type="ARBA" id="ARBA00023160"/>
    </source>
</evidence>
<keyword evidence="6 9" id="KW-0443">Lipid metabolism</keyword>
<evidence type="ECO:0000256" key="2">
    <source>
        <dbReference type="ARBA" id="ARBA00005194"/>
    </source>
</evidence>
<evidence type="ECO:0000256" key="5">
    <source>
        <dbReference type="ARBA" id="ARBA00022832"/>
    </source>
</evidence>